<feature type="region of interest" description="Disordered" evidence="1">
    <location>
        <begin position="101"/>
        <end position="222"/>
    </location>
</feature>
<gene>
    <name evidence="3" type="ORF">BGZ70_001965</name>
</gene>
<feature type="compositionally biased region" description="Basic and acidic residues" evidence="1">
    <location>
        <begin position="170"/>
        <end position="181"/>
    </location>
</feature>
<feature type="compositionally biased region" description="Polar residues" evidence="1">
    <location>
        <begin position="159"/>
        <end position="169"/>
    </location>
</feature>
<evidence type="ECO:0000256" key="1">
    <source>
        <dbReference type="SAM" id="MobiDB-lite"/>
    </source>
</evidence>
<feature type="transmembrane region" description="Helical" evidence="2">
    <location>
        <begin position="405"/>
        <end position="424"/>
    </location>
</feature>
<protein>
    <submittedName>
        <fullName evidence="3">Uncharacterized protein</fullName>
    </submittedName>
</protein>
<feature type="compositionally biased region" description="Low complexity" evidence="1">
    <location>
        <begin position="145"/>
        <end position="158"/>
    </location>
</feature>
<comment type="caution">
    <text evidence="3">The sequence shown here is derived from an EMBL/GenBank/DDBJ whole genome shotgun (WGS) entry which is preliminary data.</text>
</comment>
<evidence type="ECO:0000313" key="3">
    <source>
        <dbReference type="EMBL" id="KAF9966556.1"/>
    </source>
</evidence>
<proteinExistence type="predicted"/>
<dbReference type="AlphaFoldDB" id="A0A9P6M5P3"/>
<name>A0A9P6M5P3_MORAP</name>
<keyword evidence="2" id="KW-0812">Transmembrane</keyword>
<evidence type="ECO:0000256" key="2">
    <source>
        <dbReference type="SAM" id="Phobius"/>
    </source>
</evidence>
<feature type="compositionally biased region" description="Basic and acidic residues" evidence="1">
    <location>
        <begin position="347"/>
        <end position="358"/>
    </location>
</feature>
<feature type="compositionally biased region" description="Low complexity" evidence="1">
    <location>
        <begin position="182"/>
        <end position="204"/>
    </location>
</feature>
<dbReference type="EMBL" id="JAAAHY010000146">
    <property type="protein sequence ID" value="KAF9966556.1"/>
    <property type="molecule type" value="Genomic_DNA"/>
</dbReference>
<keyword evidence="2" id="KW-0472">Membrane</keyword>
<dbReference type="OrthoDB" id="2450071at2759"/>
<dbReference type="Proteomes" id="UP000738359">
    <property type="component" value="Unassembled WGS sequence"/>
</dbReference>
<accession>A0A9P6M5P3</accession>
<feature type="compositionally biased region" description="Basic and acidic residues" evidence="1">
    <location>
        <begin position="324"/>
        <end position="333"/>
    </location>
</feature>
<sequence>MAALVTPSSTTPFRNTITSISSSSTSSSSPRRNTGRTIKLLLSLAVACCLLASSTSTLVAATPIPKIAHNQRQQRSLLQQVHHVQIADESVHNSMVLMKKSIQKRKQQQKRSQQQQQQASTHKQKLQKRAPSVEAPSTTLAATVDSLPADDLASSSTSGSETVKRSNGSKAHEITRREERSSSSSSSSSKGNLSSSTTHSSQALSHKRTKNPKSQGHSKASRAKLISAYEAIVFSESQLPVFWNHDHPSRPQQKVTKKLQQQRPKAANLESEASEAKSSTNKGQDHKKSKAPVASDDGDSSLTPKVPVRSKEGAGEGQGVAFHPKSDKNRRATVEVVPVSVTADAQEQLRTDEPREHLLPQQAKRAAALARDGSSQPYQSHRHRRRQYAPEGVASFLEQGCHPSSAMMISGALVVLLLVSYKIYKRTQRQRQMAGLMTPSQLDIPSLKAPLSTSAL</sequence>
<evidence type="ECO:0000313" key="4">
    <source>
        <dbReference type="Proteomes" id="UP000738359"/>
    </source>
</evidence>
<keyword evidence="4" id="KW-1185">Reference proteome</keyword>
<keyword evidence="2" id="KW-1133">Transmembrane helix</keyword>
<feature type="compositionally biased region" description="Low complexity" evidence="1">
    <location>
        <begin position="110"/>
        <end position="121"/>
    </location>
</feature>
<feature type="compositionally biased region" description="Polar residues" evidence="1">
    <location>
        <begin position="250"/>
        <end position="263"/>
    </location>
</feature>
<feature type="region of interest" description="Disordered" evidence="1">
    <location>
        <begin position="244"/>
        <end position="387"/>
    </location>
</feature>
<reference evidence="3" key="1">
    <citation type="journal article" date="2020" name="Fungal Divers.">
        <title>Resolving the Mortierellaceae phylogeny through synthesis of multi-gene phylogenetics and phylogenomics.</title>
        <authorList>
            <person name="Vandepol N."/>
            <person name="Liber J."/>
            <person name="Desiro A."/>
            <person name="Na H."/>
            <person name="Kennedy M."/>
            <person name="Barry K."/>
            <person name="Grigoriev I.V."/>
            <person name="Miller A.N."/>
            <person name="O'Donnell K."/>
            <person name="Stajich J.E."/>
            <person name="Bonito G."/>
        </authorList>
    </citation>
    <scope>NUCLEOTIDE SEQUENCE</scope>
    <source>
        <strain evidence="3">CK1249</strain>
    </source>
</reference>
<organism evidence="3 4">
    <name type="scientific">Mortierella alpina</name>
    <name type="common">Oleaginous fungus</name>
    <name type="synonym">Mortierella renispora</name>
    <dbReference type="NCBI Taxonomy" id="64518"/>
    <lineage>
        <taxon>Eukaryota</taxon>
        <taxon>Fungi</taxon>
        <taxon>Fungi incertae sedis</taxon>
        <taxon>Mucoromycota</taxon>
        <taxon>Mortierellomycotina</taxon>
        <taxon>Mortierellomycetes</taxon>
        <taxon>Mortierellales</taxon>
        <taxon>Mortierellaceae</taxon>
        <taxon>Mortierella</taxon>
    </lineage>
</organism>